<feature type="domain" description="Peptidoglycan beta-N-acetylmuramidase NamZ N-terminal" evidence="1">
    <location>
        <begin position="23"/>
        <end position="222"/>
    </location>
</feature>
<feature type="domain" description="Peptidoglycan beta-N-acetylmuramidase NamZ C-terminal" evidence="2">
    <location>
        <begin position="226"/>
        <end position="386"/>
    </location>
</feature>
<organism evidence="3">
    <name type="scientific">hydrothermal vent metagenome</name>
    <dbReference type="NCBI Taxonomy" id="652676"/>
    <lineage>
        <taxon>unclassified sequences</taxon>
        <taxon>metagenomes</taxon>
        <taxon>ecological metagenomes</taxon>
    </lineage>
</organism>
<proteinExistence type="predicted"/>
<evidence type="ECO:0000259" key="2">
    <source>
        <dbReference type="Pfam" id="PF20732"/>
    </source>
</evidence>
<dbReference type="Pfam" id="PF07075">
    <property type="entry name" value="NamZ_N"/>
    <property type="match status" value="1"/>
</dbReference>
<protein>
    <submittedName>
        <fullName evidence="3">Protein YzbB</fullName>
    </submittedName>
</protein>
<sequence length="387" mass="44210">MIKLGIKKLIDSPPAWFNGRRLGLLCNQASVDENFVHSRRLIEQNFPAQLTCLFSPQHGFFAEKQDNMIESNHRLGQDIPIFSLYGRSRRPAADMLDLLDVLLIDLPDAGTRVYTFMSTMAYCLEEAAIHHKRVVVLDRPNPVGGDLMEGNVLEDDCRSFVGLYDLPMRHGMTLGELALFINSRLPQAAELTIIPMEGWRRRFFYPETGLPWVYPSPNLPNFTSALVYPGQVIWEGTNISEGRGTTLPFELWGAPFIRHERIMAALTADDLPGCLLRPVFFEPTAGKWAAETCAGFQIHVTNRFDFRPYHVSLALLRAVMMTCGDNFKFKKPPYEYEFERLPLDLILGSKPLRRGLAAGRLLTELETEWQPGLNRFKEKRQEFLLYN</sequence>
<dbReference type="Pfam" id="PF20732">
    <property type="entry name" value="NamZ_C"/>
    <property type="match status" value="1"/>
</dbReference>
<evidence type="ECO:0000259" key="1">
    <source>
        <dbReference type="Pfam" id="PF07075"/>
    </source>
</evidence>
<name>A0A3B0VJG6_9ZZZZ</name>
<dbReference type="Gene3D" id="3.90.1150.140">
    <property type="match status" value="1"/>
</dbReference>
<dbReference type="GO" id="GO:0033922">
    <property type="term" value="F:peptidoglycan beta-N-acetylmuramidase activity"/>
    <property type="evidence" value="ECO:0007669"/>
    <property type="project" value="InterPro"/>
</dbReference>
<dbReference type="PANTHER" id="PTHR42915">
    <property type="entry name" value="HYPOTHETICAL 460 KDA PROTEIN IN FEUA-SIGW INTERGENIC REGION [PRECURSOR]"/>
    <property type="match status" value="1"/>
</dbReference>
<dbReference type="InterPro" id="IPR008302">
    <property type="entry name" value="NamZ"/>
</dbReference>
<reference evidence="3" key="1">
    <citation type="submission" date="2018-06" db="EMBL/GenBank/DDBJ databases">
        <authorList>
            <person name="Zhirakovskaya E."/>
        </authorList>
    </citation>
    <scope>NUCLEOTIDE SEQUENCE</scope>
</reference>
<dbReference type="InterPro" id="IPR048502">
    <property type="entry name" value="NamZ_N"/>
</dbReference>
<accession>A0A3B0VJG6</accession>
<dbReference type="PANTHER" id="PTHR42915:SF1">
    <property type="entry name" value="PEPTIDOGLYCAN BETA-N-ACETYLMURAMIDASE NAMZ"/>
    <property type="match status" value="1"/>
</dbReference>
<gene>
    <name evidence="3" type="ORF">MNBD_DELTA03-1714</name>
</gene>
<dbReference type="Gene3D" id="3.40.50.12170">
    <property type="entry name" value="Uncharacterised protein PF07075, DUF1343"/>
    <property type="match status" value="1"/>
</dbReference>
<dbReference type="AlphaFoldDB" id="A0A3B0VJG6"/>
<evidence type="ECO:0000313" key="3">
    <source>
        <dbReference type="EMBL" id="VAW40690.1"/>
    </source>
</evidence>
<dbReference type="EMBL" id="UOEX01000347">
    <property type="protein sequence ID" value="VAW40690.1"/>
    <property type="molecule type" value="Genomic_DNA"/>
</dbReference>
<dbReference type="PIRSF" id="PIRSF016719">
    <property type="entry name" value="UCP016719"/>
    <property type="match status" value="1"/>
</dbReference>
<dbReference type="InterPro" id="IPR048503">
    <property type="entry name" value="NamZ_C"/>
</dbReference>